<evidence type="ECO:0000259" key="2">
    <source>
        <dbReference type="Pfam" id="PF04773"/>
    </source>
</evidence>
<gene>
    <name evidence="4" type="ORF">A3860_07785</name>
</gene>
<keyword evidence="1" id="KW-0472">Membrane</keyword>
<comment type="caution">
    <text evidence="4">The sequence shown here is derived from an EMBL/GenBank/DDBJ whole genome shotgun (WGS) entry which is preliminary data.</text>
</comment>
<dbReference type="PANTHER" id="PTHR30273:SF2">
    <property type="entry name" value="PROTEIN FECR"/>
    <property type="match status" value="1"/>
</dbReference>
<dbReference type="InterPro" id="IPR032508">
    <property type="entry name" value="FecR_C"/>
</dbReference>
<feature type="transmembrane region" description="Helical" evidence="1">
    <location>
        <begin position="98"/>
        <end position="117"/>
    </location>
</feature>
<keyword evidence="5" id="KW-1185">Reference proteome</keyword>
<sequence>MNTIPGNITQVAFGKSDEAPLTSVEQDICDEWTSGKATEYMKVEAEDPRLLEYVGMYGKLEAKQDEIWESIQATYALTMPQEVPVIQLQPERKTGKRTWMLAAAVLTGSLIGVYALYQVINNNKNTPDNNTVTVEQKPIEPGKGWAILTLDDNKQIDLDTLPAGIVAYQDNMEISKQKDNQLIYKVADNNKTGTKIVNNKLTTPYGGEYKVTLADGSKVWLNAGSSLRYPTAFNGNDRTVEISGEGYFEVAEDKTKPFRVFTHGTEVKVLGTKFNVKAYDSDNQVTTTLVNGSVAIQHGSTLRNIKPNQQAVVAGDSIKVKTKSKEEMEQVLAWKHGFINLEGESVQSILQQINRWYNVETRIEPGTPETTLMGNIERTTPLPKVLELLNTNVSVLFTLQGHTVVAKEKKSN</sequence>
<keyword evidence="1" id="KW-1133">Transmembrane helix</keyword>
<dbReference type="OrthoDB" id="1097347at2"/>
<dbReference type="STRING" id="1703345.A3860_07785"/>
<feature type="domain" description="FecR protein" evidence="2">
    <location>
        <begin position="200"/>
        <end position="294"/>
    </location>
</feature>
<dbReference type="PANTHER" id="PTHR30273">
    <property type="entry name" value="PERIPLASMIC SIGNAL SENSOR AND SIGMA FACTOR ACTIVATOR FECR-RELATED"/>
    <property type="match status" value="1"/>
</dbReference>
<evidence type="ECO:0000313" key="5">
    <source>
        <dbReference type="Proteomes" id="UP000192796"/>
    </source>
</evidence>
<evidence type="ECO:0008006" key="6">
    <source>
        <dbReference type="Google" id="ProtNLM"/>
    </source>
</evidence>
<protein>
    <recommendedName>
        <fullName evidence="6">Iron dicitrate transport regulator FecR</fullName>
    </recommendedName>
</protein>
<dbReference type="Pfam" id="PF04773">
    <property type="entry name" value="FecR"/>
    <property type="match status" value="1"/>
</dbReference>
<feature type="domain" description="Protein FecR C-terminal" evidence="3">
    <location>
        <begin position="340"/>
        <end position="405"/>
    </location>
</feature>
<dbReference type="InterPro" id="IPR006860">
    <property type="entry name" value="FecR"/>
</dbReference>
<organism evidence="4 5">
    <name type="scientific">Niastella vici</name>
    <dbReference type="NCBI Taxonomy" id="1703345"/>
    <lineage>
        <taxon>Bacteria</taxon>
        <taxon>Pseudomonadati</taxon>
        <taxon>Bacteroidota</taxon>
        <taxon>Chitinophagia</taxon>
        <taxon>Chitinophagales</taxon>
        <taxon>Chitinophagaceae</taxon>
        <taxon>Niastella</taxon>
    </lineage>
</organism>
<evidence type="ECO:0000256" key="1">
    <source>
        <dbReference type="SAM" id="Phobius"/>
    </source>
</evidence>
<dbReference type="EMBL" id="LVYD01000102">
    <property type="protein sequence ID" value="OQP58216.1"/>
    <property type="molecule type" value="Genomic_DNA"/>
</dbReference>
<dbReference type="Proteomes" id="UP000192796">
    <property type="component" value="Unassembled WGS sequence"/>
</dbReference>
<keyword evidence="1" id="KW-0812">Transmembrane</keyword>
<dbReference type="Pfam" id="PF16344">
    <property type="entry name" value="FecR_C"/>
    <property type="match status" value="1"/>
</dbReference>
<evidence type="ECO:0000259" key="3">
    <source>
        <dbReference type="Pfam" id="PF16344"/>
    </source>
</evidence>
<dbReference type="Gene3D" id="3.55.50.30">
    <property type="match status" value="1"/>
</dbReference>
<dbReference type="RefSeq" id="WP_081155363.1">
    <property type="nucleotide sequence ID" value="NZ_LVYD01000102.1"/>
</dbReference>
<dbReference type="FunFam" id="2.60.120.1440:FF:000001">
    <property type="entry name" value="Putative anti-sigma factor"/>
    <property type="match status" value="1"/>
</dbReference>
<name>A0A1V9FJ24_9BACT</name>
<evidence type="ECO:0000313" key="4">
    <source>
        <dbReference type="EMBL" id="OQP58216.1"/>
    </source>
</evidence>
<reference evidence="4 5" key="1">
    <citation type="submission" date="2016-03" db="EMBL/GenBank/DDBJ databases">
        <title>Niastella vici sp. nov., isolated from farmland soil.</title>
        <authorList>
            <person name="Chen L."/>
            <person name="Wang D."/>
            <person name="Yang S."/>
            <person name="Wang G."/>
        </authorList>
    </citation>
    <scope>NUCLEOTIDE SEQUENCE [LARGE SCALE GENOMIC DNA]</scope>
    <source>
        <strain evidence="4 5">DJ57</strain>
    </source>
</reference>
<dbReference type="AlphaFoldDB" id="A0A1V9FJ24"/>
<dbReference type="GO" id="GO:0016989">
    <property type="term" value="F:sigma factor antagonist activity"/>
    <property type="evidence" value="ECO:0007669"/>
    <property type="project" value="TreeGrafter"/>
</dbReference>
<dbReference type="InterPro" id="IPR012373">
    <property type="entry name" value="Ferrdict_sens_TM"/>
</dbReference>
<accession>A0A1V9FJ24</accession>
<dbReference type="Gene3D" id="2.60.120.1440">
    <property type="match status" value="1"/>
</dbReference>
<proteinExistence type="predicted"/>